<sequence>MLTLLGFISYMLGNPPGIEAHQDSVWCQIFPPPTEKIDAVQTREEAFCAVIPKGGAEPDRLLLHEIKYNEKAEPLSRVTKNCRVTKAALGKFQTADQGCLPGLGKAKRKTTTQSFKFEQGTSEDSKKVTVGMSTSDLRRMTALDAELQPWDDRQGRLTDLPLVYSSSEPPVTLFKPKGQDVWHTKRGSEWQRLRTNSSEETDSTGEGSVSFVEVGTRAKDTTKTTEVIAIVKDGNEYAILRRERLQHNIGSVSQDFKTFSKAKKAEETQEPSVSTPEIVPSGSEEKREPTENSPISENVKKEEEKESEEGTKEQTHNLESGTQRSLELAELKTSQHSQQRESSSQDEETQTQTKVPTPSEENKSPSENGSISEEVIKREEKKSEEGTEEQTANLESETPTSLKRAELEKSHRSQPRRSTSQDEETHTKGSNLQSSWVMVENSPLGDSGSQGEEPVIIDSGEENKASQQRLDRQESDESSDFEFLNPDEEEEKARKKMVHALPTSHTVPSGIRYEIKRKLINYKNKRRDTPKHDEPDDIGERHLLERSVSVPATNLRRSTKLADSTIRRHSR</sequence>
<feature type="compositionally biased region" description="Basic and acidic residues" evidence="1">
    <location>
        <begin position="374"/>
        <end position="385"/>
    </location>
</feature>
<feature type="compositionally biased region" description="Acidic residues" evidence="1">
    <location>
        <begin position="476"/>
        <end position="490"/>
    </location>
</feature>
<feature type="signal peptide" evidence="2">
    <location>
        <begin position="1"/>
        <end position="20"/>
    </location>
</feature>
<gene>
    <name evidence="3" type="ORF">FOZ60_007809</name>
</gene>
<reference evidence="3 4" key="1">
    <citation type="submission" date="2020-04" db="EMBL/GenBank/DDBJ databases">
        <title>Perkinsus olseni comparative genomics.</title>
        <authorList>
            <person name="Bogema D.R."/>
        </authorList>
    </citation>
    <scope>NUCLEOTIDE SEQUENCE [LARGE SCALE GENOMIC DNA]</scope>
    <source>
        <strain evidence="3">00978-12</strain>
    </source>
</reference>
<feature type="compositionally biased region" description="Basic and acidic residues" evidence="1">
    <location>
        <begin position="298"/>
        <end position="316"/>
    </location>
</feature>
<evidence type="ECO:0000313" key="4">
    <source>
        <dbReference type="Proteomes" id="UP000541610"/>
    </source>
</evidence>
<dbReference type="AlphaFoldDB" id="A0A7J6PED8"/>
<protein>
    <submittedName>
        <fullName evidence="3">Uncharacterized protein</fullName>
    </submittedName>
</protein>
<comment type="caution">
    <text evidence="3">The sequence shown here is derived from an EMBL/GenBank/DDBJ whole genome shotgun (WGS) entry which is preliminary data.</text>
</comment>
<accession>A0A7J6PED8</accession>
<feature type="compositionally biased region" description="Basic and acidic residues" evidence="1">
    <location>
        <begin position="461"/>
        <end position="475"/>
    </location>
</feature>
<dbReference type="Proteomes" id="UP000541610">
    <property type="component" value="Unassembled WGS sequence"/>
</dbReference>
<organism evidence="3 4">
    <name type="scientific">Perkinsus olseni</name>
    <name type="common">Perkinsus atlanticus</name>
    <dbReference type="NCBI Taxonomy" id="32597"/>
    <lineage>
        <taxon>Eukaryota</taxon>
        <taxon>Sar</taxon>
        <taxon>Alveolata</taxon>
        <taxon>Perkinsozoa</taxon>
        <taxon>Perkinsea</taxon>
        <taxon>Perkinsida</taxon>
        <taxon>Perkinsidae</taxon>
        <taxon>Perkinsus</taxon>
    </lineage>
</organism>
<feature type="region of interest" description="Disordered" evidence="1">
    <location>
        <begin position="524"/>
        <end position="571"/>
    </location>
</feature>
<feature type="chain" id="PRO_5029643886" evidence="2">
    <location>
        <begin position="21"/>
        <end position="571"/>
    </location>
</feature>
<evidence type="ECO:0000256" key="2">
    <source>
        <dbReference type="SAM" id="SignalP"/>
    </source>
</evidence>
<feature type="compositionally biased region" description="Polar residues" evidence="1">
    <location>
        <begin position="390"/>
        <end position="401"/>
    </location>
</feature>
<keyword evidence="2" id="KW-0732">Signal</keyword>
<feature type="region of interest" description="Disordered" evidence="1">
    <location>
        <begin position="186"/>
        <end position="209"/>
    </location>
</feature>
<dbReference type="EMBL" id="JABANP010000031">
    <property type="protein sequence ID" value="KAF4694574.1"/>
    <property type="molecule type" value="Genomic_DNA"/>
</dbReference>
<feature type="compositionally biased region" description="Basic and acidic residues" evidence="1">
    <location>
        <begin position="530"/>
        <end position="545"/>
    </location>
</feature>
<feature type="region of interest" description="Disordered" evidence="1">
    <location>
        <begin position="260"/>
        <end position="490"/>
    </location>
</feature>
<evidence type="ECO:0000313" key="3">
    <source>
        <dbReference type="EMBL" id="KAF4694574.1"/>
    </source>
</evidence>
<name>A0A7J6PED8_PEROL</name>
<evidence type="ECO:0000256" key="1">
    <source>
        <dbReference type="SAM" id="MobiDB-lite"/>
    </source>
</evidence>
<proteinExistence type="predicted"/>